<gene>
    <name evidence="3" type="ORF">NK662_08650</name>
</gene>
<dbReference type="InterPro" id="IPR029058">
    <property type="entry name" value="AB_hydrolase_fold"/>
</dbReference>
<keyword evidence="4" id="KW-1185">Reference proteome</keyword>
<dbReference type="EMBL" id="JANCLT010000003">
    <property type="protein sequence ID" value="MCP8968608.1"/>
    <property type="molecule type" value="Genomic_DNA"/>
</dbReference>
<dbReference type="GO" id="GO:0052689">
    <property type="term" value="F:carboxylic ester hydrolase activity"/>
    <property type="evidence" value="ECO:0007669"/>
    <property type="project" value="UniProtKB-ARBA"/>
</dbReference>
<sequence>MEQRAEINGIPCLVMGNGAPRCIMYHGWGSRKEVLQFFGSILAQNGFTVYIPDAPHHGERGSFDYHSAEGKERFWDVILEMVEEYPQLAAGLPGSGPLFLVGSSMGGFAGSAMFARHRDVAGIVNLMGACAWEKAEEVFRRMSGRPAAEDEELARIREYDPLPLLKEQNRPMLLLHGSSDPVVPVEIQRFAYKELGQPEAVTFTEIPRIGHTTTLWMAEETVRWLKGHV</sequence>
<evidence type="ECO:0000256" key="1">
    <source>
        <dbReference type="ARBA" id="ARBA00022801"/>
    </source>
</evidence>
<dbReference type="RefSeq" id="WP_254758511.1">
    <property type="nucleotide sequence ID" value="NZ_JANCLT010000003.1"/>
</dbReference>
<proteinExistence type="predicted"/>
<name>A0AA42BSM8_9BACI</name>
<keyword evidence="1 3" id="KW-0378">Hydrolase</keyword>
<dbReference type="PANTHER" id="PTHR22946">
    <property type="entry name" value="DIENELACTONE HYDROLASE DOMAIN-CONTAINING PROTEIN-RELATED"/>
    <property type="match status" value="1"/>
</dbReference>
<comment type="caution">
    <text evidence="3">The sequence shown here is derived from an EMBL/GenBank/DDBJ whole genome shotgun (WGS) entry which is preliminary data.</text>
</comment>
<organism evidence="3 4">
    <name type="scientific">Ectobacillus ponti</name>
    <dbReference type="NCBI Taxonomy" id="2961894"/>
    <lineage>
        <taxon>Bacteria</taxon>
        <taxon>Bacillati</taxon>
        <taxon>Bacillota</taxon>
        <taxon>Bacilli</taxon>
        <taxon>Bacillales</taxon>
        <taxon>Bacillaceae</taxon>
        <taxon>Ectobacillus</taxon>
    </lineage>
</organism>
<dbReference type="Gene3D" id="3.40.50.1820">
    <property type="entry name" value="alpha/beta hydrolase"/>
    <property type="match status" value="1"/>
</dbReference>
<evidence type="ECO:0000259" key="2">
    <source>
        <dbReference type="Pfam" id="PF12146"/>
    </source>
</evidence>
<dbReference type="SUPFAM" id="SSF53474">
    <property type="entry name" value="alpha/beta-Hydrolases"/>
    <property type="match status" value="1"/>
</dbReference>
<feature type="domain" description="Serine aminopeptidase S33" evidence="2">
    <location>
        <begin position="22"/>
        <end position="134"/>
    </location>
</feature>
<accession>A0AA42BSM8</accession>
<dbReference type="AlphaFoldDB" id="A0AA42BSM8"/>
<dbReference type="Proteomes" id="UP001156102">
    <property type="component" value="Unassembled WGS sequence"/>
</dbReference>
<evidence type="ECO:0000313" key="4">
    <source>
        <dbReference type="Proteomes" id="UP001156102"/>
    </source>
</evidence>
<dbReference type="PANTHER" id="PTHR22946:SF9">
    <property type="entry name" value="POLYKETIDE TRANSFERASE AF380"/>
    <property type="match status" value="1"/>
</dbReference>
<dbReference type="InterPro" id="IPR022742">
    <property type="entry name" value="Hydrolase_4"/>
</dbReference>
<protein>
    <submittedName>
        <fullName evidence="3">Alpha/beta fold hydrolase</fullName>
    </submittedName>
</protein>
<evidence type="ECO:0000313" key="3">
    <source>
        <dbReference type="EMBL" id="MCP8968608.1"/>
    </source>
</evidence>
<dbReference type="InterPro" id="IPR050261">
    <property type="entry name" value="FrsA_esterase"/>
</dbReference>
<reference evidence="3" key="1">
    <citation type="submission" date="2022-07" db="EMBL/GenBank/DDBJ databases">
        <authorList>
            <person name="Li W.-J."/>
            <person name="Deng Q.-Q."/>
        </authorList>
    </citation>
    <scope>NUCLEOTIDE SEQUENCE</scope>
    <source>
        <strain evidence="3">SYSU M60031</strain>
    </source>
</reference>
<dbReference type="Pfam" id="PF12146">
    <property type="entry name" value="Hydrolase_4"/>
    <property type="match status" value="1"/>
</dbReference>